<dbReference type="NCBIfam" id="TIGR01374">
    <property type="entry name" value="soxD"/>
    <property type="match status" value="1"/>
</dbReference>
<dbReference type="EMBL" id="UINC01011327">
    <property type="protein sequence ID" value="SVA50046.1"/>
    <property type="molecule type" value="Genomic_DNA"/>
</dbReference>
<evidence type="ECO:0000313" key="1">
    <source>
        <dbReference type="EMBL" id="SVA50046.1"/>
    </source>
</evidence>
<reference evidence="1" key="1">
    <citation type="submission" date="2018-05" db="EMBL/GenBank/DDBJ databases">
        <authorList>
            <person name="Lanie J.A."/>
            <person name="Ng W.-L."/>
            <person name="Kazmierczak K.M."/>
            <person name="Andrzejewski T.M."/>
            <person name="Davidsen T.M."/>
            <person name="Wayne K.J."/>
            <person name="Tettelin H."/>
            <person name="Glass J.I."/>
            <person name="Rusch D."/>
            <person name="Podicherti R."/>
            <person name="Tsui H.-C.T."/>
            <person name="Winkler M.E."/>
        </authorList>
    </citation>
    <scope>NUCLEOTIDE SEQUENCE</scope>
</reference>
<dbReference type="GO" id="GO:0008115">
    <property type="term" value="F:sarcosine oxidase activity"/>
    <property type="evidence" value="ECO:0007669"/>
    <property type="project" value="InterPro"/>
</dbReference>
<dbReference type="AlphaFoldDB" id="A0A381WBY8"/>
<dbReference type="Pfam" id="PF04267">
    <property type="entry name" value="SoxD"/>
    <property type="match status" value="1"/>
</dbReference>
<dbReference type="Gene3D" id="3.30.2270.10">
    <property type="entry name" value="Folate-binding superfamily"/>
    <property type="match status" value="1"/>
</dbReference>
<dbReference type="InterPro" id="IPR038561">
    <property type="entry name" value="SoxD_sf"/>
</dbReference>
<dbReference type="InterPro" id="IPR006279">
    <property type="entry name" value="SoxD"/>
</dbReference>
<name>A0A381WBY8_9ZZZZ</name>
<accession>A0A381WBY8</accession>
<organism evidence="1">
    <name type="scientific">marine metagenome</name>
    <dbReference type="NCBI Taxonomy" id="408172"/>
    <lineage>
        <taxon>unclassified sequences</taxon>
        <taxon>metagenomes</taxon>
        <taxon>ecological metagenomes</taxon>
    </lineage>
</organism>
<proteinExistence type="predicted"/>
<sequence>MLEIKCPYCGKRSQNEFSYGGDANIKRPELGKEISDKEWDNFVYYRDNPKGKHSELWHHISGCRQWFKVSRDTASHEIFKTAKLDEDL</sequence>
<protein>
    <recommendedName>
        <fullName evidence="2">Sarcosine oxidase subunit delta</fullName>
    </recommendedName>
</protein>
<evidence type="ECO:0008006" key="2">
    <source>
        <dbReference type="Google" id="ProtNLM"/>
    </source>
</evidence>
<gene>
    <name evidence="1" type="ORF">METZ01_LOCUS102900</name>
</gene>
<dbReference type="GO" id="GO:0046653">
    <property type="term" value="P:tetrahydrofolate metabolic process"/>
    <property type="evidence" value="ECO:0007669"/>
    <property type="project" value="InterPro"/>
</dbReference>